<feature type="compositionally biased region" description="Basic and acidic residues" evidence="1">
    <location>
        <begin position="351"/>
        <end position="360"/>
    </location>
</feature>
<feature type="compositionally biased region" description="Low complexity" evidence="1">
    <location>
        <begin position="10"/>
        <end position="24"/>
    </location>
</feature>
<feature type="compositionally biased region" description="Low complexity" evidence="1">
    <location>
        <begin position="441"/>
        <end position="467"/>
    </location>
</feature>
<accession>A0ABQ7GJ02</accession>
<feature type="region of interest" description="Disordered" evidence="1">
    <location>
        <begin position="257"/>
        <end position="305"/>
    </location>
</feature>
<protein>
    <submittedName>
        <fullName evidence="2">Uncharacterized protein</fullName>
    </submittedName>
</protein>
<organism evidence="2 3">
    <name type="scientific">Dunaliella salina</name>
    <name type="common">Green alga</name>
    <name type="synonym">Protococcus salinus</name>
    <dbReference type="NCBI Taxonomy" id="3046"/>
    <lineage>
        <taxon>Eukaryota</taxon>
        <taxon>Viridiplantae</taxon>
        <taxon>Chlorophyta</taxon>
        <taxon>core chlorophytes</taxon>
        <taxon>Chlorophyceae</taxon>
        <taxon>CS clade</taxon>
        <taxon>Chlamydomonadales</taxon>
        <taxon>Dunaliellaceae</taxon>
        <taxon>Dunaliella</taxon>
    </lineage>
</organism>
<feature type="region of interest" description="Disordered" evidence="1">
    <location>
        <begin position="441"/>
        <end position="497"/>
    </location>
</feature>
<feature type="compositionally biased region" description="Low complexity" evidence="1">
    <location>
        <begin position="365"/>
        <end position="377"/>
    </location>
</feature>
<reference evidence="2" key="1">
    <citation type="submission" date="2017-08" db="EMBL/GenBank/DDBJ databases">
        <authorList>
            <person name="Polle J.E."/>
            <person name="Barry K."/>
            <person name="Cushman J."/>
            <person name="Schmutz J."/>
            <person name="Tran D."/>
            <person name="Hathwaick L.T."/>
            <person name="Yim W.C."/>
            <person name="Jenkins J."/>
            <person name="Mckie-Krisberg Z.M."/>
            <person name="Prochnik S."/>
            <person name="Lindquist E."/>
            <person name="Dockter R.B."/>
            <person name="Adam C."/>
            <person name="Molina H."/>
            <person name="Bunkerborg J."/>
            <person name="Jin E."/>
            <person name="Buchheim M."/>
            <person name="Magnuson J."/>
        </authorList>
    </citation>
    <scope>NUCLEOTIDE SEQUENCE</scope>
    <source>
        <strain evidence="2">CCAP 19/18</strain>
    </source>
</reference>
<dbReference type="InterPro" id="IPR023213">
    <property type="entry name" value="CAT-like_dom_sf"/>
</dbReference>
<feature type="region of interest" description="Disordered" evidence="1">
    <location>
        <begin position="580"/>
        <end position="615"/>
    </location>
</feature>
<evidence type="ECO:0000313" key="3">
    <source>
        <dbReference type="Proteomes" id="UP000815325"/>
    </source>
</evidence>
<dbReference type="EMBL" id="MU069748">
    <property type="protein sequence ID" value="KAF5834576.1"/>
    <property type="molecule type" value="Genomic_DNA"/>
</dbReference>
<feature type="region of interest" description="Disordered" evidence="1">
    <location>
        <begin position="1"/>
        <end position="26"/>
    </location>
</feature>
<dbReference type="Proteomes" id="UP000815325">
    <property type="component" value="Unassembled WGS sequence"/>
</dbReference>
<feature type="region of interest" description="Disordered" evidence="1">
    <location>
        <begin position="69"/>
        <end position="91"/>
    </location>
</feature>
<feature type="compositionally biased region" description="Polar residues" evidence="1">
    <location>
        <begin position="477"/>
        <end position="490"/>
    </location>
</feature>
<evidence type="ECO:0000313" key="2">
    <source>
        <dbReference type="EMBL" id="KAF5834576.1"/>
    </source>
</evidence>
<comment type="caution">
    <text evidence="2">The sequence shown here is derived from an EMBL/GenBank/DDBJ whole genome shotgun (WGS) entry which is preliminary data.</text>
</comment>
<keyword evidence="3" id="KW-1185">Reference proteome</keyword>
<sequence>MDQQDQHRGSAGTSSSKDSSINNSQEACKRRVAALPIPCHARELLEVRPASECGPSSIPSSSFRIHAAAAAKAPRAHPNSASAPPTALGTANPPRFSPSLQCLALQTVPQKSASKALKNLCQLRRTLTDEAQRWPGLTEKLTCQLLHVPDHAVKQLKELVAYGSSSVSSNDCVASLVWCCMCHLRGRPMPGTAPPGSTNAMGLAVDLRKNGLLGHIPNTLFGNATWCLHVPSAATAEQATGTRSVSKAVQVTEPVGTPVSSAVPTLPAEPQAQISSSSSSSSSSRRCGGSNSSSSRCGGRPPEHQPQVIAAQPLAEASMCIPPQHCGACSDQQPIREPEAAQSVSGTPLKYKSDTIKSERAQLYSSRTSSTPSMRPPLKSSEPHRMHVMSHSKVSSRAAQFEAQMAAAAAAAACTAAQIVSRKPTPRKNKSAGAEVLAAAADGPVAESTEDGSSASAATNAAHTAAADGPVAESTEDGSSASAATIQQGPASHIQAPPTASLMQCSGVIAEVKEAALQADAPAPPAIETDPLLETDPLWQLGPKVRELSRGSGEHAPPHTLQCLREGAAKVRAALQEFRAGDSKAKAKRDAGEGRGMHKGESSNHEGQEQQEQREQAGMEVLRLASCMATSPLSSQIMLASAVCAGQDALLSSWQFPYWKADFGEGGPIRYQGLVVPNPPWSASVMQAHPRHEGMYLFMVTPTSASAALRASPVLGLAIPDAQWA</sequence>
<dbReference type="Gene3D" id="3.30.559.10">
    <property type="entry name" value="Chloramphenicol acetyltransferase-like domain"/>
    <property type="match status" value="1"/>
</dbReference>
<name>A0ABQ7GJ02_DUNSA</name>
<feature type="compositionally biased region" description="Low complexity" evidence="1">
    <location>
        <begin position="275"/>
        <end position="300"/>
    </location>
</feature>
<evidence type="ECO:0000256" key="1">
    <source>
        <dbReference type="SAM" id="MobiDB-lite"/>
    </source>
</evidence>
<proteinExistence type="predicted"/>
<feature type="region of interest" description="Disordered" evidence="1">
    <location>
        <begin position="328"/>
        <end position="395"/>
    </location>
</feature>
<gene>
    <name evidence="2" type="ORF">DUNSADRAFT_8701</name>
</gene>